<dbReference type="CDD" id="cd02042">
    <property type="entry name" value="ParAB_family"/>
    <property type="match status" value="1"/>
</dbReference>
<protein>
    <submittedName>
        <fullName evidence="2">ParA family protein</fullName>
    </submittedName>
</protein>
<dbReference type="PIRSF" id="PIRSF009320">
    <property type="entry name" value="Nuc_binding_HP_1000"/>
    <property type="match status" value="1"/>
</dbReference>
<dbReference type="Pfam" id="PF01656">
    <property type="entry name" value="CbiA"/>
    <property type="match status" value="1"/>
</dbReference>
<feature type="domain" description="CobQ/CobB/MinD/ParA nucleotide binding" evidence="1">
    <location>
        <begin position="3"/>
        <end position="139"/>
    </location>
</feature>
<name>A0AAJ6FRR0_PRORE</name>
<dbReference type="EMBL" id="CP123374">
    <property type="protein sequence ID" value="WHT96077.1"/>
    <property type="molecule type" value="Genomic_DNA"/>
</dbReference>
<dbReference type="InterPro" id="IPR027417">
    <property type="entry name" value="P-loop_NTPase"/>
</dbReference>
<dbReference type="InterPro" id="IPR002586">
    <property type="entry name" value="CobQ/CobB/MinD/ParA_Nub-bd_dom"/>
</dbReference>
<reference evidence="2" key="1">
    <citation type="submission" date="2023-04" db="EMBL/GenBank/DDBJ databases">
        <title>Co-integrate Col3M blaNDM-1-harbouring plasmids in clinical Providencia rettgeri isolates from Argentina.</title>
        <authorList>
            <person name="de Belder D."/>
            <person name="Martino F."/>
            <person name="Tijet N."/>
            <person name="Melano R.G."/>
            <person name="Faccone D."/>
            <person name="de Mendieta J.M."/>
            <person name="Rapoport M."/>
            <person name="Albornoz E."/>
            <person name="Petroni A."/>
            <person name="Tuduri E."/>
            <person name="Derdoy L."/>
            <person name="Cogut S."/>
            <person name="Errecalde L."/>
            <person name="Pasteran F."/>
            <person name="Corso A."/>
            <person name="Gomez S.A."/>
        </authorList>
    </citation>
    <scope>NUCLEOTIDE SEQUENCE</scope>
    <source>
        <strain evidence="2">PreM15628</strain>
        <plasmid evidence="2">p15628B_125</plasmid>
    </source>
</reference>
<gene>
    <name evidence="2" type="ORF">KOF27_21985</name>
</gene>
<dbReference type="SUPFAM" id="SSF52540">
    <property type="entry name" value="P-loop containing nucleoside triphosphate hydrolases"/>
    <property type="match status" value="1"/>
</dbReference>
<dbReference type="InterPro" id="IPR050678">
    <property type="entry name" value="DNA_Partitioning_ATPase"/>
</dbReference>
<proteinExistence type="predicted"/>
<dbReference type="Gene3D" id="3.40.50.300">
    <property type="entry name" value="P-loop containing nucleotide triphosphate hydrolases"/>
    <property type="match status" value="1"/>
</dbReference>
<dbReference type="PANTHER" id="PTHR13696:SF96">
    <property type="entry name" value="COBQ_COBB_MIND_PARA NUCLEOTIDE BINDING DOMAIN-CONTAINING PROTEIN"/>
    <property type="match status" value="1"/>
</dbReference>
<dbReference type="AlphaFoldDB" id="A0AAJ6FRR0"/>
<dbReference type="Proteomes" id="UP000682358">
    <property type="component" value="Plasmid p15628B_125"/>
</dbReference>
<organism evidence="2 3">
    <name type="scientific">Providencia rettgeri</name>
    <dbReference type="NCBI Taxonomy" id="587"/>
    <lineage>
        <taxon>Bacteria</taxon>
        <taxon>Pseudomonadati</taxon>
        <taxon>Pseudomonadota</taxon>
        <taxon>Gammaproteobacteria</taxon>
        <taxon>Enterobacterales</taxon>
        <taxon>Morganellaceae</taxon>
        <taxon>Providencia</taxon>
    </lineage>
</organism>
<keyword evidence="2" id="KW-0614">Plasmid</keyword>
<geneLocation type="plasmid" evidence="2 3">
    <name>p15628B_125</name>
</geneLocation>
<sequence length="238" mass="26826">MIILIGSQKGGVGKSTLSVNVAGELTRLNKSVIIVDADDQQSVMSWYNNRNEELKRIPVVSASGNIKNTLLELNKHYDYVIADSAGRDSQELRSGLLAADIFISPLRPSQMDLDTVAHISKVFITALDYNEQVKGYVVLNMCPTNIFIDEANQAADVLNEFPPLKLISSRICDRKIYRDTWADSITVSEAANEKAKYEITSFVQEVVLWEIESHFNRKMNLSIMQRLYPRLLIMQIKG</sequence>
<evidence type="ECO:0000313" key="3">
    <source>
        <dbReference type="Proteomes" id="UP000682358"/>
    </source>
</evidence>
<evidence type="ECO:0000259" key="1">
    <source>
        <dbReference type="Pfam" id="PF01656"/>
    </source>
</evidence>
<evidence type="ECO:0000313" key="2">
    <source>
        <dbReference type="EMBL" id="WHT96077.1"/>
    </source>
</evidence>
<dbReference type="PANTHER" id="PTHR13696">
    <property type="entry name" value="P-LOOP CONTAINING NUCLEOSIDE TRIPHOSPHATE HYDROLASE"/>
    <property type="match status" value="1"/>
</dbReference>
<accession>A0AAJ6FRR0</accession>